<organism evidence="1 2">
    <name type="scientific">Rotaria magnacalcarata</name>
    <dbReference type="NCBI Taxonomy" id="392030"/>
    <lineage>
        <taxon>Eukaryota</taxon>
        <taxon>Metazoa</taxon>
        <taxon>Spiralia</taxon>
        <taxon>Gnathifera</taxon>
        <taxon>Rotifera</taxon>
        <taxon>Eurotatoria</taxon>
        <taxon>Bdelloidea</taxon>
        <taxon>Philodinida</taxon>
        <taxon>Philodinidae</taxon>
        <taxon>Rotaria</taxon>
    </lineage>
</organism>
<gene>
    <name evidence="1" type="ORF">BYL167_LOCUS75353</name>
</gene>
<dbReference type="Proteomes" id="UP000681967">
    <property type="component" value="Unassembled WGS sequence"/>
</dbReference>
<proteinExistence type="predicted"/>
<comment type="caution">
    <text evidence="1">The sequence shown here is derived from an EMBL/GenBank/DDBJ whole genome shotgun (WGS) entry which is preliminary data.</text>
</comment>
<feature type="non-terminal residue" evidence="1">
    <location>
        <position position="159"/>
    </location>
</feature>
<evidence type="ECO:0000313" key="2">
    <source>
        <dbReference type="Proteomes" id="UP000681967"/>
    </source>
</evidence>
<sequence length="159" mass="18424">PFNALDVLKDVCRVDFDATFDSCSSIHLFITQLQERIKREKSALDETIIHRALVKLELDFLKDWLADNIDSYGEILTLINDSKNDLWFYSAKIFTVIDSTIDLTATLKENHGNLPSTDEYNKLNRSLDVPQTSTMKIEQLMVNRLHMHFLMSVQEDEID</sequence>
<accession>A0A8S3GLH9</accession>
<dbReference type="AlphaFoldDB" id="A0A8S3GLH9"/>
<feature type="non-terminal residue" evidence="1">
    <location>
        <position position="1"/>
    </location>
</feature>
<protein>
    <submittedName>
        <fullName evidence="1">Uncharacterized protein</fullName>
    </submittedName>
</protein>
<dbReference type="EMBL" id="CAJOBH010269658">
    <property type="protein sequence ID" value="CAF5163765.1"/>
    <property type="molecule type" value="Genomic_DNA"/>
</dbReference>
<name>A0A8S3GLH9_9BILA</name>
<evidence type="ECO:0000313" key="1">
    <source>
        <dbReference type="EMBL" id="CAF5163765.1"/>
    </source>
</evidence>
<reference evidence="1" key="1">
    <citation type="submission" date="2021-02" db="EMBL/GenBank/DDBJ databases">
        <authorList>
            <person name="Nowell W R."/>
        </authorList>
    </citation>
    <scope>NUCLEOTIDE SEQUENCE</scope>
</reference>